<dbReference type="InterPro" id="IPR036513">
    <property type="entry name" value="STAS_dom_sf"/>
</dbReference>
<organism evidence="4 5">
    <name type="scientific">Streptomyces physcomitrii</name>
    <dbReference type="NCBI Taxonomy" id="2724184"/>
    <lineage>
        <taxon>Bacteria</taxon>
        <taxon>Bacillati</taxon>
        <taxon>Actinomycetota</taxon>
        <taxon>Actinomycetes</taxon>
        <taxon>Kitasatosporales</taxon>
        <taxon>Streptomycetaceae</taxon>
        <taxon>Streptomyces</taxon>
    </lineage>
</organism>
<dbReference type="InterPro" id="IPR003658">
    <property type="entry name" value="Anti-sigma_ant"/>
</dbReference>
<dbReference type="Proteomes" id="UP000772196">
    <property type="component" value="Unassembled WGS sequence"/>
</dbReference>
<dbReference type="Gene3D" id="3.30.750.24">
    <property type="entry name" value="STAS domain"/>
    <property type="match status" value="1"/>
</dbReference>
<keyword evidence="5" id="KW-1185">Reference proteome</keyword>
<dbReference type="InterPro" id="IPR002645">
    <property type="entry name" value="STAS_dom"/>
</dbReference>
<feature type="domain" description="STAS" evidence="3">
    <location>
        <begin position="16"/>
        <end position="125"/>
    </location>
</feature>
<comment type="caution">
    <text evidence="4">The sequence shown here is derived from an EMBL/GenBank/DDBJ whole genome shotgun (WGS) entry which is preliminary data.</text>
</comment>
<dbReference type="PANTHER" id="PTHR33495">
    <property type="entry name" value="ANTI-SIGMA FACTOR ANTAGONIST TM_1081-RELATED-RELATED"/>
    <property type="match status" value="1"/>
</dbReference>
<evidence type="ECO:0000313" key="4">
    <source>
        <dbReference type="EMBL" id="NKI43704.1"/>
    </source>
</evidence>
<name>A0ABX1H5Q9_9ACTN</name>
<evidence type="ECO:0000313" key="5">
    <source>
        <dbReference type="Proteomes" id="UP000772196"/>
    </source>
</evidence>
<protein>
    <recommendedName>
        <fullName evidence="2">Anti-sigma factor antagonist</fullName>
    </recommendedName>
</protein>
<proteinExistence type="inferred from homology"/>
<dbReference type="PROSITE" id="PS50801">
    <property type="entry name" value="STAS"/>
    <property type="match status" value="1"/>
</dbReference>
<dbReference type="RefSeq" id="WP_168541358.1">
    <property type="nucleotide sequence ID" value="NZ_JAAWWP010000013.1"/>
</dbReference>
<gene>
    <name evidence="4" type="ORF">HFV08_21125</name>
</gene>
<evidence type="ECO:0000259" key="3">
    <source>
        <dbReference type="PROSITE" id="PS50801"/>
    </source>
</evidence>
<sequence length="132" mass="14169">MQQGDQLVLVAQDPEATPRVHHREGFTVVELHGELDILAFHHTAPLLDALSGEQAPAIVVDLHRTTFCDCSGLGLLARTSRRAAEHGGRVLLVCTHPLQRRILALTGLDRSLPPHTTLDEALAAAAAAPVSR</sequence>
<dbReference type="NCBIfam" id="TIGR00377">
    <property type="entry name" value="ant_ant_sig"/>
    <property type="match status" value="1"/>
</dbReference>
<comment type="similarity">
    <text evidence="1 2">Belongs to the anti-sigma-factor antagonist family.</text>
</comment>
<dbReference type="PANTHER" id="PTHR33495:SF2">
    <property type="entry name" value="ANTI-SIGMA FACTOR ANTAGONIST TM_1081-RELATED"/>
    <property type="match status" value="1"/>
</dbReference>
<dbReference type="Pfam" id="PF01740">
    <property type="entry name" value="STAS"/>
    <property type="match status" value="1"/>
</dbReference>
<reference evidence="4 5" key="1">
    <citation type="submission" date="2020-04" db="EMBL/GenBank/DDBJ databases">
        <title>Phylogenetic Diversity and Antibacterial Activity against Ralstonia solanacearum of Endophytic Actinomycete Isolated from Moss.</title>
        <authorList>
            <person name="Zhuang X."/>
        </authorList>
    </citation>
    <scope>NUCLEOTIDE SEQUENCE [LARGE SCALE GENOMIC DNA]</scope>
    <source>
        <strain evidence="4 5">LD120</strain>
    </source>
</reference>
<accession>A0ABX1H5Q9</accession>
<dbReference type="SUPFAM" id="SSF52091">
    <property type="entry name" value="SpoIIaa-like"/>
    <property type="match status" value="1"/>
</dbReference>
<evidence type="ECO:0000256" key="2">
    <source>
        <dbReference type="RuleBase" id="RU003749"/>
    </source>
</evidence>
<dbReference type="EMBL" id="JAAWWP010000013">
    <property type="protein sequence ID" value="NKI43704.1"/>
    <property type="molecule type" value="Genomic_DNA"/>
</dbReference>
<evidence type="ECO:0000256" key="1">
    <source>
        <dbReference type="ARBA" id="ARBA00009013"/>
    </source>
</evidence>
<dbReference type="CDD" id="cd07043">
    <property type="entry name" value="STAS_anti-anti-sigma_factors"/>
    <property type="match status" value="1"/>
</dbReference>